<dbReference type="CDD" id="cd14442">
    <property type="entry name" value="AlgJ_like"/>
    <property type="match status" value="1"/>
</dbReference>
<reference evidence="17" key="1">
    <citation type="submission" date="2017-06" db="EMBL/GenBank/DDBJ databases">
        <authorList>
            <person name="Varghese N."/>
            <person name="Submissions S."/>
        </authorList>
    </citation>
    <scope>NUCLEOTIDE SEQUENCE [LARGE SCALE GENOMIC DNA]</scope>
    <source>
        <strain evidence="17">CIP 108523</strain>
    </source>
</reference>
<evidence type="ECO:0000256" key="4">
    <source>
        <dbReference type="ARBA" id="ARBA00006038"/>
    </source>
</evidence>
<evidence type="ECO:0000259" key="15">
    <source>
        <dbReference type="Pfam" id="PF16822"/>
    </source>
</evidence>
<organism evidence="16 17">
    <name type="scientific">Pseudomonas segetis</name>
    <dbReference type="NCBI Taxonomy" id="298908"/>
    <lineage>
        <taxon>Bacteria</taxon>
        <taxon>Pseudomonadati</taxon>
        <taxon>Pseudomonadota</taxon>
        <taxon>Gammaproteobacteria</taxon>
        <taxon>Pseudomonadales</taxon>
        <taxon>Pseudomonadaceae</taxon>
        <taxon>Pseudomonas</taxon>
    </lineage>
</organism>
<comment type="similarity">
    <text evidence="4">Belongs to the AlgJ family.</text>
</comment>
<protein>
    <recommendedName>
        <fullName evidence="5">Probable alginate O-acetylase AlgJ</fullName>
    </recommendedName>
    <alternativeName>
        <fullName evidence="14">Alginate biosynthesis protein AlgJ</fullName>
    </alternativeName>
</protein>
<evidence type="ECO:0000256" key="9">
    <source>
        <dbReference type="ARBA" id="ARBA00022729"/>
    </source>
</evidence>
<proteinExistence type="inferred from homology"/>
<dbReference type="EMBL" id="FZOG01000002">
    <property type="protein sequence ID" value="SNS19276.1"/>
    <property type="molecule type" value="Genomic_DNA"/>
</dbReference>
<evidence type="ECO:0000313" key="17">
    <source>
        <dbReference type="Proteomes" id="UP000242915"/>
    </source>
</evidence>
<evidence type="ECO:0000256" key="13">
    <source>
        <dbReference type="ARBA" id="ARBA00023315"/>
    </source>
</evidence>
<dbReference type="GO" id="GO:0005886">
    <property type="term" value="C:plasma membrane"/>
    <property type="evidence" value="ECO:0007669"/>
    <property type="project" value="UniProtKB-SubCell"/>
</dbReference>
<keyword evidence="9" id="KW-0732">Signal</keyword>
<keyword evidence="10" id="KW-0574">Periplasm</keyword>
<keyword evidence="12" id="KW-0472">Membrane</keyword>
<dbReference type="Proteomes" id="UP000242915">
    <property type="component" value="Unassembled WGS sequence"/>
</dbReference>
<keyword evidence="17" id="KW-1185">Reference proteome</keyword>
<comment type="pathway">
    <text evidence="3">Glycan biosynthesis; alginate biosynthesis.</text>
</comment>
<feature type="domain" description="AlgX/AlgJ SGNH hydrolase-like" evidence="15">
    <location>
        <begin position="81"/>
        <end position="345"/>
    </location>
</feature>
<keyword evidence="8 16" id="KW-0808">Transferase</keyword>
<evidence type="ECO:0000256" key="2">
    <source>
        <dbReference type="ARBA" id="ARBA00004587"/>
    </source>
</evidence>
<evidence type="ECO:0000256" key="11">
    <source>
        <dbReference type="ARBA" id="ARBA00022841"/>
    </source>
</evidence>
<evidence type="ECO:0000256" key="10">
    <source>
        <dbReference type="ARBA" id="ARBA00022764"/>
    </source>
</evidence>
<dbReference type="GO" id="GO:0042121">
    <property type="term" value="P:alginic acid biosynthetic process"/>
    <property type="evidence" value="ECO:0007669"/>
    <property type="project" value="UniProtKB-UniPathway"/>
</dbReference>
<evidence type="ECO:0000256" key="8">
    <source>
        <dbReference type="ARBA" id="ARBA00022679"/>
    </source>
</evidence>
<sequence>MKRTAEKIYIASFITVLSLGFISSMSGVLDYKQPKTYSVLDGNLAQSFEHHYDKELPLKDIGTNVWAALDYLLFNEGRQGVKIGVEGWLYSDEEFKPDAKGPQNLRDNLNTVEGVRNLLAEHDVKLVMAVVPAKARLYPEYTGNNHASAIHADLYQRFRTALRRAGITAPDLLAVLKPAKAQGQVFLRTDTHWTPLGADIAAKRLSETVHNNFKLPGEPQEYVTSARKTEPYHGDLTRFIPLDPLFKSLMPRPDQLQKRSTEAVSQTEGADALFADNEIPVALVGTSYSANPNWNFEGALREHLQHDLSNYAEDGRGPILPMLKYLQSDDFKNSPPEVVIWEFPERYLPMPNDLSEFDPQWIAKLKALGNEQNLALTGSR</sequence>
<dbReference type="InterPro" id="IPR031811">
    <property type="entry name" value="ALGX/ALGJ_SGNH-like"/>
</dbReference>
<evidence type="ECO:0000256" key="7">
    <source>
        <dbReference type="ARBA" id="ARBA00022519"/>
    </source>
</evidence>
<evidence type="ECO:0000256" key="6">
    <source>
        <dbReference type="ARBA" id="ARBA00022475"/>
    </source>
</evidence>
<dbReference type="RefSeq" id="WP_089359442.1">
    <property type="nucleotide sequence ID" value="NZ_FZOG01000002.1"/>
</dbReference>
<dbReference type="Pfam" id="PF16822">
    <property type="entry name" value="ALGX"/>
    <property type="match status" value="1"/>
</dbReference>
<dbReference type="UniPathway" id="UPA00286"/>
<keyword evidence="7" id="KW-0997">Cell inner membrane</keyword>
<evidence type="ECO:0000313" key="16">
    <source>
        <dbReference type="EMBL" id="SNS19276.1"/>
    </source>
</evidence>
<dbReference type="GO" id="GO:0016746">
    <property type="term" value="F:acyltransferase activity"/>
    <property type="evidence" value="ECO:0007669"/>
    <property type="project" value="UniProtKB-KW"/>
</dbReference>
<dbReference type="GO" id="GO:0042597">
    <property type="term" value="C:periplasmic space"/>
    <property type="evidence" value="ECO:0007669"/>
    <property type="project" value="UniProtKB-SubCell"/>
</dbReference>
<comment type="subcellular location">
    <subcellularLocation>
        <location evidence="2">Cell inner membrane</location>
        <topology evidence="2">Peripheral membrane protein</topology>
        <orientation evidence="2">Periplasmic side</orientation>
    </subcellularLocation>
    <subcellularLocation>
        <location evidence="1">Periplasm</location>
    </subcellularLocation>
</comment>
<evidence type="ECO:0000256" key="1">
    <source>
        <dbReference type="ARBA" id="ARBA00004418"/>
    </source>
</evidence>
<accession>A0A239CGB9</accession>
<gene>
    <name evidence="16" type="ORF">SAMN05216255_1700</name>
</gene>
<keyword evidence="11" id="KW-0016">Alginate biosynthesis</keyword>
<name>A0A239CGB9_9PSED</name>
<dbReference type="InterPro" id="IPR034657">
    <property type="entry name" value="AlgJ"/>
</dbReference>
<evidence type="ECO:0000256" key="12">
    <source>
        <dbReference type="ARBA" id="ARBA00023136"/>
    </source>
</evidence>
<evidence type="ECO:0000256" key="3">
    <source>
        <dbReference type="ARBA" id="ARBA00005182"/>
    </source>
</evidence>
<evidence type="ECO:0000256" key="14">
    <source>
        <dbReference type="ARBA" id="ARBA00031031"/>
    </source>
</evidence>
<dbReference type="AlphaFoldDB" id="A0A239CGB9"/>
<keyword evidence="13" id="KW-0012">Acyltransferase</keyword>
<keyword evidence="6" id="KW-1003">Cell membrane</keyword>
<evidence type="ECO:0000256" key="5">
    <source>
        <dbReference type="ARBA" id="ARBA00016086"/>
    </source>
</evidence>